<dbReference type="RefSeq" id="WP_380798590.1">
    <property type="nucleotide sequence ID" value="NZ_JBHRVU010000005.1"/>
</dbReference>
<dbReference type="EC" id="1.1.5.-" evidence="4"/>
<dbReference type="PANTHER" id="PTHR19328:SF75">
    <property type="entry name" value="ALDOSE SUGAR DEHYDROGENASE YLII"/>
    <property type="match status" value="1"/>
</dbReference>
<dbReference type="Pfam" id="PF07995">
    <property type="entry name" value="GSDH"/>
    <property type="match status" value="1"/>
</dbReference>
<dbReference type="SUPFAM" id="SSF50952">
    <property type="entry name" value="Soluble quinoprotein glucose dehydrogenase"/>
    <property type="match status" value="1"/>
</dbReference>
<dbReference type="Proteomes" id="UP001595681">
    <property type="component" value="Unassembled WGS sequence"/>
</dbReference>
<evidence type="ECO:0000313" key="5">
    <source>
        <dbReference type="Proteomes" id="UP001595681"/>
    </source>
</evidence>
<evidence type="ECO:0000259" key="3">
    <source>
        <dbReference type="Pfam" id="PF07995"/>
    </source>
</evidence>
<dbReference type="GO" id="GO:0016491">
    <property type="term" value="F:oxidoreductase activity"/>
    <property type="evidence" value="ECO:0007669"/>
    <property type="project" value="UniProtKB-KW"/>
</dbReference>
<evidence type="ECO:0000256" key="2">
    <source>
        <dbReference type="SAM" id="SignalP"/>
    </source>
</evidence>
<dbReference type="PANTHER" id="PTHR19328">
    <property type="entry name" value="HEDGEHOG-INTERACTING PROTEIN"/>
    <property type="match status" value="1"/>
</dbReference>
<name>A0ABV7NL13_9SPHN</name>
<protein>
    <submittedName>
        <fullName evidence="4">PQQ-dependent sugar dehydrogenase</fullName>
        <ecNumber evidence="4">1.1.5.-</ecNumber>
    </submittedName>
</protein>
<gene>
    <name evidence="4" type="ORF">ACFOKF_21470</name>
</gene>
<dbReference type="EMBL" id="JBHRVU010000005">
    <property type="protein sequence ID" value="MFC3443731.1"/>
    <property type="molecule type" value="Genomic_DNA"/>
</dbReference>
<organism evidence="4 5">
    <name type="scientific">Sphingobium rhizovicinum</name>
    <dbReference type="NCBI Taxonomy" id="432308"/>
    <lineage>
        <taxon>Bacteria</taxon>
        <taxon>Pseudomonadati</taxon>
        <taxon>Pseudomonadota</taxon>
        <taxon>Alphaproteobacteria</taxon>
        <taxon>Sphingomonadales</taxon>
        <taxon>Sphingomonadaceae</taxon>
        <taxon>Sphingobium</taxon>
    </lineage>
</organism>
<keyword evidence="5" id="KW-1185">Reference proteome</keyword>
<sequence length="448" mass="48573">MNRRCHLALAALVMATLPSAVLAQEIDTPGVTSPLTPAQIARNYPPNALTGAAVDKPVQLKSEGGMGMRVVKLAEGLSHPDGLVFLPDGHTMLITERPGRLRLVRDGVLDPTPVPGLPPLNNVGLGGLHDIVLHPDFGKNSTLYISYTKEGEPMKGTTLAIARARFEKGRLTAVKDILVTDAWESPLGTYGGRMIFGPDGMLYIAVGDRDGTTAKDVSSARPQAQKLDSHIGKILRVRDDGSIPLDNPFVKDPKAKGEIYSYGHRNPYGMAWDPKTGKMWAAEFGPAGGDELNRILPGHNYGWPLVSFGRHYSGHLVSDQPWYREGMDNPLFFWSPALNPENMLFYTGDKFPRLKGSLLIAGASTKMIAQVIINGDFVRQGDTMLHELGVRFRDIRQGPDGYLYVLTEGRLRGPEDTDGMLLRLEPPTAVSSTADAGGHPAAKEASPD</sequence>
<dbReference type="Gene3D" id="2.120.10.30">
    <property type="entry name" value="TolB, C-terminal domain"/>
    <property type="match status" value="1"/>
</dbReference>
<feature type="region of interest" description="Disordered" evidence="1">
    <location>
        <begin position="427"/>
        <end position="448"/>
    </location>
</feature>
<evidence type="ECO:0000256" key="1">
    <source>
        <dbReference type="SAM" id="MobiDB-lite"/>
    </source>
</evidence>
<keyword evidence="2" id="KW-0732">Signal</keyword>
<comment type="caution">
    <text evidence="4">The sequence shown here is derived from an EMBL/GenBank/DDBJ whole genome shotgun (WGS) entry which is preliminary data.</text>
</comment>
<keyword evidence="4" id="KW-0560">Oxidoreductase</keyword>
<proteinExistence type="predicted"/>
<dbReference type="InterPro" id="IPR011041">
    <property type="entry name" value="Quinoprot_gluc/sorb_DH_b-prop"/>
</dbReference>
<reference evidence="5" key="1">
    <citation type="journal article" date="2019" name="Int. J. Syst. Evol. Microbiol.">
        <title>The Global Catalogue of Microorganisms (GCM) 10K type strain sequencing project: providing services to taxonomists for standard genome sequencing and annotation.</title>
        <authorList>
            <consortium name="The Broad Institute Genomics Platform"/>
            <consortium name="The Broad Institute Genome Sequencing Center for Infectious Disease"/>
            <person name="Wu L."/>
            <person name="Ma J."/>
        </authorList>
    </citation>
    <scope>NUCLEOTIDE SEQUENCE [LARGE SCALE GENOMIC DNA]</scope>
    <source>
        <strain evidence="5">CCM 7491</strain>
    </source>
</reference>
<feature type="chain" id="PRO_5046634187" evidence="2">
    <location>
        <begin position="24"/>
        <end position="448"/>
    </location>
</feature>
<accession>A0ABV7NL13</accession>
<feature type="signal peptide" evidence="2">
    <location>
        <begin position="1"/>
        <end position="23"/>
    </location>
</feature>
<dbReference type="InterPro" id="IPR011042">
    <property type="entry name" value="6-blade_b-propeller_TolB-like"/>
</dbReference>
<dbReference type="InterPro" id="IPR012938">
    <property type="entry name" value="Glc/Sorbosone_DH"/>
</dbReference>
<evidence type="ECO:0000313" key="4">
    <source>
        <dbReference type="EMBL" id="MFC3443731.1"/>
    </source>
</evidence>
<feature type="domain" description="Glucose/Sorbosone dehydrogenase" evidence="3">
    <location>
        <begin position="77"/>
        <end position="409"/>
    </location>
</feature>